<dbReference type="Pfam" id="PF01261">
    <property type="entry name" value="AP_endonuc_2"/>
    <property type="match status" value="1"/>
</dbReference>
<dbReference type="InterPro" id="IPR013022">
    <property type="entry name" value="Xyl_isomerase-like_TIM-brl"/>
</dbReference>
<dbReference type="GO" id="GO:0016853">
    <property type="term" value="F:isomerase activity"/>
    <property type="evidence" value="ECO:0007669"/>
    <property type="project" value="UniProtKB-KW"/>
</dbReference>
<evidence type="ECO:0000313" key="3">
    <source>
        <dbReference type="Proteomes" id="UP000681414"/>
    </source>
</evidence>
<dbReference type="AlphaFoldDB" id="A0A942TDP0"/>
<evidence type="ECO:0000259" key="1">
    <source>
        <dbReference type="Pfam" id="PF01261"/>
    </source>
</evidence>
<name>A0A942TDP0_9BACI</name>
<dbReference type="Proteomes" id="UP000681414">
    <property type="component" value="Unassembled WGS sequence"/>
</dbReference>
<keyword evidence="2" id="KW-0413">Isomerase</keyword>
<evidence type="ECO:0000313" key="2">
    <source>
        <dbReference type="EMBL" id="MBS4194881.1"/>
    </source>
</evidence>
<dbReference type="PANTHER" id="PTHR12110">
    <property type="entry name" value="HYDROXYPYRUVATE ISOMERASE"/>
    <property type="match status" value="1"/>
</dbReference>
<dbReference type="InterPro" id="IPR036237">
    <property type="entry name" value="Xyl_isomerase-like_sf"/>
</dbReference>
<sequence>MPYLSLSTWSLHRNLGPLYWTVWDDEQQKHVVQVEPQPEITTLLELPAILASKGYKAIEICHFHFPTTDSDYLQKLNKACNEAGIMFNTLLLDYGDITSEDEIRREADIKLMKDWIEIAGEAGARQIRIIAGDASPEDNPALVRSSEILTNLIEFANKFGVKIITENFHSLTSTADNCIKLVENCNEELGLIADFGNFKGETKYDEIKKILPYSQSVHAKPEMDAEGIPDENEFHKCLDPLVATNYNGPINIIYDGPGNMWEGIERVRKIVESYL</sequence>
<dbReference type="RefSeq" id="WP_213124027.1">
    <property type="nucleotide sequence ID" value="NZ_JAGYPG010000001.1"/>
</dbReference>
<dbReference type="Gene3D" id="3.20.20.150">
    <property type="entry name" value="Divalent-metal-dependent TIM barrel enzymes"/>
    <property type="match status" value="1"/>
</dbReference>
<proteinExistence type="predicted"/>
<protein>
    <submittedName>
        <fullName evidence="2">Sugar phosphate isomerase/epimerase</fullName>
    </submittedName>
</protein>
<reference evidence="2 3" key="1">
    <citation type="submission" date="2021-05" db="EMBL/GenBank/DDBJ databases">
        <title>Novel Bacillus species.</title>
        <authorList>
            <person name="Liu G."/>
        </authorList>
    </citation>
    <scope>NUCLEOTIDE SEQUENCE [LARGE SCALE GENOMIC DNA]</scope>
    <source>
        <strain evidence="3">FJAT-49780</strain>
    </source>
</reference>
<accession>A0A942TDP0</accession>
<dbReference type="SUPFAM" id="SSF51658">
    <property type="entry name" value="Xylose isomerase-like"/>
    <property type="match status" value="1"/>
</dbReference>
<dbReference type="PANTHER" id="PTHR12110:SF53">
    <property type="entry name" value="BLR5974 PROTEIN"/>
    <property type="match status" value="1"/>
</dbReference>
<feature type="domain" description="Xylose isomerase-like TIM barrel" evidence="1">
    <location>
        <begin position="49"/>
        <end position="265"/>
    </location>
</feature>
<dbReference type="EMBL" id="JAGYPG010000001">
    <property type="protein sequence ID" value="MBS4194881.1"/>
    <property type="molecule type" value="Genomic_DNA"/>
</dbReference>
<dbReference type="InterPro" id="IPR050312">
    <property type="entry name" value="IolE/XylAMocC-like"/>
</dbReference>
<keyword evidence="3" id="KW-1185">Reference proteome</keyword>
<gene>
    <name evidence="2" type="ORF">KHA97_07300</name>
</gene>
<comment type="caution">
    <text evidence="2">The sequence shown here is derived from an EMBL/GenBank/DDBJ whole genome shotgun (WGS) entry which is preliminary data.</text>
</comment>
<organism evidence="2 3">
    <name type="scientific">Lederbergia citri</name>
    <dbReference type="NCBI Taxonomy" id="2833580"/>
    <lineage>
        <taxon>Bacteria</taxon>
        <taxon>Bacillati</taxon>
        <taxon>Bacillota</taxon>
        <taxon>Bacilli</taxon>
        <taxon>Bacillales</taxon>
        <taxon>Bacillaceae</taxon>
        <taxon>Lederbergia</taxon>
    </lineage>
</organism>